<feature type="transmembrane region" description="Helical" evidence="1">
    <location>
        <begin position="332"/>
        <end position="359"/>
    </location>
</feature>
<evidence type="ECO:0000313" key="2">
    <source>
        <dbReference type="EMBL" id="WQD78622.1"/>
    </source>
</evidence>
<reference evidence="2 3" key="1">
    <citation type="submission" date="2023-12" db="EMBL/GenBank/DDBJ databases">
        <title>Genome sequencing and assembly of bacterial species from a model synthetic community.</title>
        <authorList>
            <person name="Hogle S.L."/>
        </authorList>
    </citation>
    <scope>NUCLEOTIDE SEQUENCE [LARGE SCALE GENOMIC DNA]</scope>
    <source>
        <strain evidence="2 3">HAMBI 2494</strain>
    </source>
</reference>
<evidence type="ECO:0000256" key="1">
    <source>
        <dbReference type="SAM" id="Phobius"/>
    </source>
</evidence>
<accession>A0ABZ0WML5</accession>
<dbReference type="Proteomes" id="UP001325479">
    <property type="component" value="Chromosome"/>
</dbReference>
<feature type="transmembrane region" description="Helical" evidence="1">
    <location>
        <begin position="160"/>
        <end position="176"/>
    </location>
</feature>
<evidence type="ECO:0000313" key="3">
    <source>
        <dbReference type="Proteomes" id="UP001325479"/>
    </source>
</evidence>
<organism evidence="2 3">
    <name type="scientific">Paraburkholderia kururiensis</name>
    <dbReference type="NCBI Taxonomy" id="984307"/>
    <lineage>
        <taxon>Bacteria</taxon>
        <taxon>Pseudomonadati</taxon>
        <taxon>Pseudomonadota</taxon>
        <taxon>Betaproteobacteria</taxon>
        <taxon>Burkholderiales</taxon>
        <taxon>Burkholderiaceae</taxon>
        <taxon>Paraburkholderia</taxon>
    </lineage>
</organism>
<proteinExistence type="predicted"/>
<feature type="transmembrane region" description="Helical" evidence="1">
    <location>
        <begin position="97"/>
        <end position="115"/>
    </location>
</feature>
<dbReference type="RefSeq" id="WP_114809732.1">
    <property type="nucleotide sequence ID" value="NZ_CP139965.1"/>
</dbReference>
<keyword evidence="3" id="KW-1185">Reference proteome</keyword>
<keyword evidence="1" id="KW-1133">Transmembrane helix</keyword>
<feature type="transmembrane region" description="Helical" evidence="1">
    <location>
        <begin position="300"/>
        <end position="326"/>
    </location>
</feature>
<dbReference type="EMBL" id="CP139965">
    <property type="protein sequence ID" value="WQD78622.1"/>
    <property type="molecule type" value="Genomic_DNA"/>
</dbReference>
<keyword evidence="1" id="KW-0812">Transmembrane</keyword>
<feature type="transmembrane region" description="Helical" evidence="1">
    <location>
        <begin position="219"/>
        <end position="240"/>
    </location>
</feature>
<feature type="transmembrane region" description="Helical" evidence="1">
    <location>
        <begin position="188"/>
        <end position="213"/>
    </location>
</feature>
<gene>
    <name evidence="2" type="ORF">U0042_02635</name>
</gene>
<feature type="transmembrane region" description="Helical" evidence="1">
    <location>
        <begin position="9"/>
        <end position="32"/>
    </location>
</feature>
<protein>
    <submittedName>
        <fullName evidence="2">Uncharacterized protein</fullName>
    </submittedName>
</protein>
<feature type="transmembrane region" description="Helical" evidence="1">
    <location>
        <begin position="52"/>
        <end position="85"/>
    </location>
</feature>
<name>A0ABZ0WML5_9BURK</name>
<keyword evidence="1" id="KW-0472">Membrane</keyword>
<sequence>MYARTISMLFYMFFTCVIFNPQVKGVTIYLYVMLPLLDPGFASFALATVRRWALPLTIAVAACLISSPMAAARVISIAICVGYLMYTYARKIDYLHLWMGINVLFAIVQFIAYYADYSLAVQLGPDEVSKMLWGDSATQTNTNFYEILYFARVCGFSREAGFFSSLLAASFVLYLMQRDKTSKFVMTLYWIGLFISLSKASAVLAIFAVLYVARRQLRAIHPLVAIAIFTVTMGAIGLYMRAHGFFGVPTFAHRMGGYPFLLDARFSDIIKGVSTQQLLNDYGYLPYVHMNRAVYYVDEVTFASIPGLIIDMGLIPALILLGVLGFTASDGFVMLMGLLITATLGPTMVTSFVPLAYLICYWPRFSVWLADARARMPVPQRMRLLGRLKPVPAAPPPGHAFR</sequence>